<feature type="compositionally biased region" description="Low complexity" evidence="7">
    <location>
        <begin position="280"/>
        <end position="290"/>
    </location>
</feature>
<dbReference type="InterPro" id="IPR037045">
    <property type="entry name" value="S8pro/Inhibitor_I9_sf"/>
</dbReference>
<dbReference type="InterPro" id="IPR045051">
    <property type="entry name" value="SBT"/>
</dbReference>
<dbReference type="PROSITE" id="PS00136">
    <property type="entry name" value="SUBTILASE_ASP"/>
    <property type="match status" value="1"/>
</dbReference>
<keyword evidence="4" id="KW-0378">Hydrolase</keyword>
<sequence>MAPAHALSLLTTTLLLLLFTSTPPSAAAAALQHPPPHHHHPSPADYKIYIVLLKPRADGAHLTMDDDARRDWHMSFLPSAVIDNGKPRLVSSYGTLFQGFAAWLTEEELEALSRNPAGFDRWFLDGNMYLNTTRTPGFLDYICSGYGKGIIIGVMDTGINSGHPSFDDTAVPSLPARWKGTCAATGGFRRNNKIIGARSFVDGGSGPGDESGHGTHVASTAARNFVANASYFHGGQAAGKAGTAPLAHLAIYTWPYKRSAISAGAPTGPSSMDLRRLQGTALTSSASLSSSRKDLPAPPY</sequence>
<feature type="domain" description="Peptidase S8/S53" evidence="9">
    <location>
        <begin position="147"/>
        <end position="252"/>
    </location>
</feature>
<dbReference type="EMBL" id="JAUUTY010000005">
    <property type="protein sequence ID" value="KAK1629992.1"/>
    <property type="molecule type" value="Genomic_DNA"/>
</dbReference>
<evidence type="ECO:0000256" key="8">
    <source>
        <dbReference type="SAM" id="SignalP"/>
    </source>
</evidence>
<evidence type="ECO:0000256" key="7">
    <source>
        <dbReference type="SAM" id="MobiDB-lite"/>
    </source>
</evidence>
<evidence type="ECO:0000313" key="12">
    <source>
        <dbReference type="Proteomes" id="UP001231189"/>
    </source>
</evidence>
<accession>A0AAD8RSA0</accession>
<dbReference type="InterPro" id="IPR023827">
    <property type="entry name" value="Peptidase_S8_Asp-AS"/>
</dbReference>
<comment type="caution">
    <text evidence="6">Lacks conserved residue(s) required for the propagation of feature annotation.</text>
</comment>
<protein>
    <submittedName>
        <fullName evidence="11">Uncharacterized protein</fullName>
    </submittedName>
</protein>
<feature type="region of interest" description="Disordered" evidence="7">
    <location>
        <begin position="265"/>
        <end position="300"/>
    </location>
</feature>
<organism evidence="11 12">
    <name type="scientific">Lolium multiflorum</name>
    <name type="common">Italian ryegrass</name>
    <name type="synonym">Lolium perenne subsp. multiflorum</name>
    <dbReference type="NCBI Taxonomy" id="4521"/>
    <lineage>
        <taxon>Eukaryota</taxon>
        <taxon>Viridiplantae</taxon>
        <taxon>Streptophyta</taxon>
        <taxon>Embryophyta</taxon>
        <taxon>Tracheophyta</taxon>
        <taxon>Spermatophyta</taxon>
        <taxon>Magnoliopsida</taxon>
        <taxon>Liliopsida</taxon>
        <taxon>Poales</taxon>
        <taxon>Poaceae</taxon>
        <taxon>BOP clade</taxon>
        <taxon>Pooideae</taxon>
        <taxon>Poodae</taxon>
        <taxon>Poeae</taxon>
        <taxon>Poeae Chloroplast Group 2 (Poeae type)</taxon>
        <taxon>Loliodinae</taxon>
        <taxon>Loliinae</taxon>
        <taxon>Lolium</taxon>
    </lineage>
</organism>
<feature type="chain" id="PRO_5041987779" evidence="8">
    <location>
        <begin position="29"/>
        <end position="300"/>
    </location>
</feature>
<dbReference type="InterPro" id="IPR000209">
    <property type="entry name" value="Peptidase_S8/S53_dom"/>
</dbReference>
<dbReference type="AlphaFoldDB" id="A0AAD8RSA0"/>
<evidence type="ECO:0000256" key="5">
    <source>
        <dbReference type="ARBA" id="ARBA00022825"/>
    </source>
</evidence>
<comment type="similarity">
    <text evidence="1 6">Belongs to the peptidase S8 family.</text>
</comment>
<keyword evidence="3 8" id="KW-0732">Signal</keyword>
<dbReference type="InterPro" id="IPR015500">
    <property type="entry name" value="Peptidase_S8_subtilisin-rel"/>
</dbReference>
<proteinExistence type="inferred from homology"/>
<keyword evidence="5" id="KW-0720">Serine protease</keyword>
<dbReference type="Pfam" id="PF05922">
    <property type="entry name" value="Inhibitor_I9"/>
    <property type="match status" value="1"/>
</dbReference>
<feature type="compositionally biased region" description="Basic and acidic residues" evidence="7">
    <location>
        <begin position="291"/>
        <end position="300"/>
    </location>
</feature>
<dbReference type="Gene3D" id="3.30.70.80">
    <property type="entry name" value="Peptidase S8 propeptide/proteinase inhibitor I9"/>
    <property type="match status" value="1"/>
</dbReference>
<dbReference type="PRINTS" id="PR00723">
    <property type="entry name" value="SUBTILISIN"/>
</dbReference>
<evidence type="ECO:0000256" key="2">
    <source>
        <dbReference type="ARBA" id="ARBA00022670"/>
    </source>
</evidence>
<evidence type="ECO:0000256" key="4">
    <source>
        <dbReference type="ARBA" id="ARBA00022801"/>
    </source>
</evidence>
<dbReference type="PANTHER" id="PTHR10795">
    <property type="entry name" value="PROPROTEIN CONVERTASE SUBTILISIN/KEXIN"/>
    <property type="match status" value="1"/>
</dbReference>
<feature type="signal peptide" evidence="8">
    <location>
        <begin position="1"/>
        <end position="28"/>
    </location>
</feature>
<evidence type="ECO:0000256" key="3">
    <source>
        <dbReference type="ARBA" id="ARBA00022729"/>
    </source>
</evidence>
<evidence type="ECO:0000259" key="9">
    <source>
        <dbReference type="Pfam" id="PF00082"/>
    </source>
</evidence>
<dbReference type="Proteomes" id="UP001231189">
    <property type="component" value="Unassembled WGS sequence"/>
</dbReference>
<dbReference type="SUPFAM" id="SSF52743">
    <property type="entry name" value="Subtilisin-like"/>
    <property type="match status" value="1"/>
</dbReference>
<dbReference type="GO" id="GO:0004252">
    <property type="term" value="F:serine-type endopeptidase activity"/>
    <property type="evidence" value="ECO:0007669"/>
    <property type="project" value="InterPro"/>
</dbReference>
<feature type="domain" description="Inhibitor I9" evidence="10">
    <location>
        <begin position="49"/>
        <end position="116"/>
    </location>
</feature>
<evidence type="ECO:0000259" key="10">
    <source>
        <dbReference type="Pfam" id="PF05922"/>
    </source>
</evidence>
<name>A0AAD8RSA0_LOLMU</name>
<reference evidence="11" key="1">
    <citation type="submission" date="2023-07" db="EMBL/GenBank/DDBJ databases">
        <title>A chromosome-level genome assembly of Lolium multiflorum.</title>
        <authorList>
            <person name="Chen Y."/>
            <person name="Copetti D."/>
            <person name="Kolliker R."/>
            <person name="Studer B."/>
        </authorList>
    </citation>
    <scope>NUCLEOTIDE SEQUENCE</scope>
    <source>
        <strain evidence="11">02402/16</strain>
        <tissue evidence="11">Leaf</tissue>
    </source>
</reference>
<dbReference type="InterPro" id="IPR036852">
    <property type="entry name" value="Peptidase_S8/S53_dom_sf"/>
</dbReference>
<dbReference type="InterPro" id="IPR010259">
    <property type="entry name" value="S8pro/Inhibitor_I9"/>
</dbReference>
<dbReference type="Pfam" id="PF00082">
    <property type="entry name" value="Peptidase_S8"/>
    <property type="match status" value="1"/>
</dbReference>
<keyword evidence="2" id="KW-0645">Protease</keyword>
<evidence type="ECO:0000256" key="6">
    <source>
        <dbReference type="PROSITE-ProRule" id="PRU01240"/>
    </source>
</evidence>
<dbReference type="PROSITE" id="PS51892">
    <property type="entry name" value="SUBTILASE"/>
    <property type="match status" value="1"/>
</dbReference>
<dbReference type="GO" id="GO:0006508">
    <property type="term" value="P:proteolysis"/>
    <property type="evidence" value="ECO:0007669"/>
    <property type="project" value="UniProtKB-KW"/>
</dbReference>
<evidence type="ECO:0000256" key="1">
    <source>
        <dbReference type="ARBA" id="ARBA00011073"/>
    </source>
</evidence>
<dbReference type="Gene3D" id="3.40.50.200">
    <property type="entry name" value="Peptidase S8/S53 domain"/>
    <property type="match status" value="1"/>
</dbReference>
<evidence type="ECO:0000313" key="11">
    <source>
        <dbReference type="EMBL" id="KAK1629992.1"/>
    </source>
</evidence>
<keyword evidence="12" id="KW-1185">Reference proteome</keyword>
<gene>
    <name evidence="11" type="ORF">QYE76_004307</name>
</gene>
<comment type="caution">
    <text evidence="11">The sequence shown here is derived from an EMBL/GenBank/DDBJ whole genome shotgun (WGS) entry which is preliminary data.</text>
</comment>